<sequence length="197" mass="21162">MRALCLQLCTLVLAATACESSVALQLVTAEIDPRGFRSPPVEVVARSGDRLVASAPIDPDRSFLLAVPPGEQVMLALVDESGADLAPIQTRPSEALVLRICRPDPEPVDLGRVRLEKPDCPPPPRCSELRGALDRCLELEDDEVCDHCPPDDRCDDERRELDRCLRAGAGCNHPPGAVAQRSPPEPGIGCEPSPPIP</sequence>
<keyword evidence="4" id="KW-1185">Reference proteome</keyword>
<dbReference type="PROSITE" id="PS51257">
    <property type="entry name" value="PROKAR_LIPOPROTEIN"/>
    <property type="match status" value="1"/>
</dbReference>
<protein>
    <recommendedName>
        <fullName evidence="5">Lipoprotein</fullName>
    </recommendedName>
</protein>
<dbReference type="Proteomes" id="UP000055590">
    <property type="component" value="Chromosome"/>
</dbReference>
<dbReference type="EMBL" id="CP012332">
    <property type="protein sequence ID" value="AKU90932.1"/>
    <property type="molecule type" value="Genomic_DNA"/>
</dbReference>
<proteinExistence type="predicted"/>
<feature type="signal peptide" evidence="2">
    <location>
        <begin position="1"/>
        <end position="17"/>
    </location>
</feature>
<evidence type="ECO:0000256" key="2">
    <source>
        <dbReference type="SAM" id="SignalP"/>
    </source>
</evidence>
<feature type="region of interest" description="Disordered" evidence="1">
    <location>
        <begin position="170"/>
        <end position="197"/>
    </location>
</feature>
<accession>A0A0K1PBQ7</accession>
<reference evidence="3 4" key="1">
    <citation type="submission" date="2015-08" db="EMBL/GenBank/DDBJ databases">
        <authorList>
            <person name="Babu N.S."/>
            <person name="Beckwith C.J."/>
            <person name="Beseler K.G."/>
            <person name="Brison A."/>
            <person name="Carone J.V."/>
            <person name="Caskin T.P."/>
            <person name="Diamond M."/>
            <person name="Durham M.E."/>
            <person name="Foxe J.M."/>
            <person name="Go M."/>
            <person name="Henderson B.A."/>
            <person name="Jones I.B."/>
            <person name="McGettigan J.A."/>
            <person name="Micheletti S.J."/>
            <person name="Nasrallah M.E."/>
            <person name="Ortiz D."/>
            <person name="Piller C.R."/>
            <person name="Privatt S.R."/>
            <person name="Schneider S.L."/>
            <person name="Sharp S."/>
            <person name="Smith T.C."/>
            <person name="Stanton J.D."/>
            <person name="Ullery H.E."/>
            <person name="Wilson R.J."/>
            <person name="Serrano M.G."/>
            <person name="Buck G."/>
            <person name="Lee V."/>
            <person name="Wang Y."/>
            <person name="Carvalho R."/>
            <person name="Voegtly L."/>
            <person name="Shi R."/>
            <person name="Duckworth R."/>
            <person name="Johnson A."/>
            <person name="Loviza R."/>
            <person name="Walstead R."/>
            <person name="Shah Z."/>
            <person name="Kiflezghi M."/>
            <person name="Wade K."/>
            <person name="Ball S.L."/>
            <person name="Bradley K.W."/>
            <person name="Asai D.J."/>
            <person name="Bowman C.A."/>
            <person name="Russell D.A."/>
            <person name="Pope W.H."/>
            <person name="Jacobs-Sera D."/>
            <person name="Hendrix R.W."/>
            <person name="Hatfull G.F."/>
        </authorList>
    </citation>
    <scope>NUCLEOTIDE SEQUENCE [LARGE SCALE GENOMIC DNA]</scope>
    <source>
        <strain evidence="3 4">DSM 27710</strain>
    </source>
</reference>
<evidence type="ECO:0008006" key="5">
    <source>
        <dbReference type="Google" id="ProtNLM"/>
    </source>
</evidence>
<dbReference type="AlphaFoldDB" id="A0A0K1PBQ7"/>
<dbReference type="STRING" id="1391653.AKJ08_1319"/>
<evidence type="ECO:0000313" key="4">
    <source>
        <dbReference type="Proteomes" id="UP000055590"/>
    </source>
</evidence>
<evidence type="ECO:0000313" key="3">
    <source>
        <dbReference type="EMBL" id="AKU90932.1"/>
    </source>
</evidence>
<dbReference type="RefSeq" id="WP_050725320.1">
    <property type="nucleotide sequence ID" value="NZ_CP012332.1"/>
</dbReference>
<gene>
    <name evidence="3" type="ORF">AKJ08_1319</name>
</gene>
<evidence type="ECO:0000256" key="1">
    <source>
        <dbReference type="SAM" id="MobiDB-lite"/>
    </source>
</evidence>
<organism evidence="3 4">
    <name type="scientific">Vulgatibacter incomptus</name>
    <dbReference type="NCBI Taxonomy" id="1391653"/>
    <lineage>
        <taxon>Bacteria</taxon>
        <taxon>Pseudomonadati</taxon>
        <taxon>Myxococcota</taxon>
        <taxon>Myxococcia</taxon>
        <taxon>Myxococcales</taxon>
        <taxon>Cystobacterineae</taxon>
        <taxon>Vulgatibacteraceae</taxon>
        <taxon>Vulgatibacter</taxon>
    </lineage>
</organism>
<name>A0A0K1PBQ7_9BACT</name>
<keyword evidence="2" id="KW-0732">Signal</keyword>
<feature type="chain" id="PRO_5005465841" description="Lipoprotein" evidence="2">
    <location>
        <begin position="18"/>
        <end position="197"/>
    </location>
</feature>
<dbReference type="KEGG" id="vin:AKJ08_1319"/>